<reference evidence="1 2" key="1">
    <citation type="submission" date="2017-02" db="EMBL/GenBank/DDBJ databases">
        <authorList>
            <person name="Peterson S.W."/>
        </authorList>
    </citation>
    <scope>NUCLEOTIDE SEQUENCE [LARGE SCALE GENOMIC DNA]</scope>
    <source>
        <strain evidence="1 2">DSM 22323</strain>
    </source>
</reference>
<sequence length="39" mass="4750">MKKNKTKNEDENTTQDAKNYPIMLFVKSYHFKIFAKIRK</sequence>
<evidence type="ECO:0000313" key="2">
    <source>
        <dbReference type="Proteomes" id="UP000191112"/>
    </source>
</evidence>
<evidence type="ECO:0000313" key="1">
    <source>
        <dbReference type="EMBL" id="SKC02527.1"/>
    </source>
</evidence>
<gene>
    <name evidence="1" type="ORF">SAMN05660477_02509</name>
</gene>
<accession>A0A1T5G2E1</accession>
<proteinExistence type="predicted"/>
<name>A0A1T5G2E1_9FLAO</name>
<dbReference type="STRING" id="619805.SAMN05660477_02509"/>
<protein>
    <submittedName>
        <fullName evidence="1">Uncharacterized protein</fullName>
    </submittedName>
</protein>
<dbReference type="EMBL" id="FUYZ01000009">
    <property type="protein sequence ID" value="SKC02527.1"/>
    <property type="molecule type" value="Genomic_DNA"/>
</dbReference>
<dbReference type="Proteomes" id="UP000191112">
    <property type="component" value="Unassembled WGS sequence"/>
</dbReference>
<dbReference type="AlphaFoldDB" id="A0A1T5G2E1"/>
<organism evidence="1 2">
    <name type="scientific">Soonwooa buanensis</name>
    <dbReference type="NCBI Taxonomy" id="619805"/>
    <lineage>
        <taxon>Bacteria</taxon>
        <taxon>Pseudomonadati</taxon>
        <taxon>Bacteroidota</taxon>
        <taxon>Flavobacteriia</taxon>
        <taxon>Flavobacteriales</taxon>
        <taxon>Weeksellaceae</taxon>
        <taxon>Chryseobacterium group</taxon>
        <taxon>Soonwooa</taxon>
    </lineage>
</organism>
<keyword evidence="2" id="KW-1185">Reference proteome</keyword>